<dbReference type="Gene3D" id="2.40.50.140">
    <property type="entry name" value="Nucleic acid-binding proteins"/>
    <property type="match status" value="1"/>
</dbReference>
<dbReference type="EMBL" id="JAGGMS010000001">
    <property type="protein sequence ID" value="MBP2185652.1"/>
    <property type="molecule type" value="Genomic_DNA"/>
</dbReference>
<organism evidence="6 7">
    <name type="scientific">Amycolatopsis magusensis</name>
    <dbReference type="NCBI Taxonomy" id="882444"/>
    <lineage>
        <taxon>Bacteria</taxon>
        <taxon>Bacillati</taxon>
        <taxon>Actinomycetota</taxon>
        <taxon>Actinomycetes</taxon>
        <taxon>Pseudonocardiales</taxon>
        <taxon>Pseudonocardiaceae</taxon>
        <taxon>Amycolatopsis</taxon>
    </lineage>
</organism>
<dbReference type="PANTHER" id="PTHR45674">
    <property type="entry name" value="DNA LIGASE 1/3 FAMILY MEMBER"/>
    <property type="match status" value="1"/>
</dbReference>
<name>A0ABS4Q1U2_9PSEU</name>
<dbReference type="RefSeq" id="WP_245369584.1">
    <property type="nucleotide sequence ID" value="NZ_JAGGMS010000001.1"/>
</dbReference>
<dbReference type="CDD" id="cd07906">
    <property type="entry name" value="Adenylation_DNA_ligase_LigD_LigC"/>
    <property type="match status" value="1"/>
</dbReference>
<comment type="catalytic activity">
    <reaction evidence="4">
        <text>ATP + (deoxyribonucleotide)n-3'-hydroxyl + 5'-phospho-(deoxyribonucleotide)m = (deoxyribonucleotide)n+m + AMP + diphosphate.</text>
        <dbReference type="EC" id="6.5.1.1"/>
    </reaction>
</comment>
<dbReference type="SUPFAM" id="SSF50249">
    <property type="entry name" value="Nucleic acid-binding proteins"/>
    <property type="match status" value="1"/>
</dbReference>
<dbReference type="Pfam" id="PF04679">
    <property type="entry name" value="DNA_ligase_A_C"/>
    <property type="match status" value="1"/>
</dbReference>
<comment type="caution">
    <text evidence="6">The sequence shown here is derived from an EMBL/GenBank/DDBJ whole genome shotgun (WGS) entry which is preliminary data.</text>
</comment>
<dbReference type="Gene3D" id="3.30.470.30">
    <property type="entry name" value="DNA ligase/mRNA capping enzyme"/>
    <property type="match status" value="1"/>
</dbReference>
<dbReference type="Gene3D" id="3.30.1490.70">
    <property type="match status" value="1"/>
</dbReference>
<evidence type="ECO:0000256" key="2">
    <source>
        <dbReference type="ARBA" id="ARBA00012727"/>
    </source>
</evidence>
<evidence type="ECO:0000313" key="6">
    <source>
        <dbReference type="EMBL" id="MBP2185652.1"/>
    </source>
</evidence>
<dbReference type="InterPro" id="IPR050191">
    <property type="entry name" value="ATP-dep_DNA_ligase"/>
</dbReference>
<reference evidence="6 7" key="1">
    <citation type="submission" date="2021-03" db="EMBL/GenBank/DDBJ databases">
        <title>Sequencing the genomes of 1000 actinobacteria strains.</title>
        <authorList>
            <person name="Klenk H.-P."/>
        </authorList>
    </citation>
    <scope>NUCLEOTIDE SEQUENCE [LARGE SCALE GENOMIC DNA]</scope>
    <source>
        <strain evidence="6 7">DSM 45510</strain>
    </source>
</reference>
<sequence>MARSAAGRGEVPAAIPPMLAEDARVLPAGPGWVFEWKWDGWRACLAVAADGTTRLTSRNGNDLTTYFPELGGVLRTGRAMVLDGEVVALNEHARPEFGRLQRRRTAASARLAASLPVHFFAFDLLVLGGESLLERPYTERRDRLDELRPPASGRIVVPPCYPDAEPDDMLKAAIDAEMEGVVAKKAASPYRAGRRSPDWRKHAVFHSHTALIGAWRPGGGRRSDTVGALLLGAHDAAGDLVYIGDVGTGFSEATLADLLDRLQPLERARSPFSGEVPRDRARGVHWVAPQLACDVTYRNFTPDQRLRHTSFRGLRWDKDHQQILVPGLPSP</sequence>
<dbReference type="PANTHER" id="PTHR45674:SF4">
    <property type="entry name" value="DNA LIGASE 1"/>
    <property type="match status" value="1"/>
</dbReference>
<gene>
    <name evidence="6" type="ORF">JOM49_007178</name>
</gene>
<dbReference type="PROSITE" id="PS50160">
    <property type="entry name" value="DNA_LIGASE_A3"/>
    <property type="match status" value="1"/>
</dbReference>
<dbReference type="Proteomes" id="UP000741013">
    <property type="component" value="Unassembled WGS sequence"/>
</dbReference>
<evidence type="ECO:0000256" key="4">
    <source>
        <dbReference type="ARBA" id="ARBA00034003"/>
    </source>
</evidence>
<dbReference type="NCBIfam" id="TIGR02779">
    <property type="entry name" value="NHEJ_ligase_lig"/>
    <property type="match status" value="1"/>
</dbReference>
<dbReference type="InterPro" id="IPR014146">
    <property type="entry name" value="LigD_ligase_dom"/>
</dbReference>
<evidence type="ECO:0000313" key="7">
    <source>
        <dbReference type="Proteomes" id="UP000741013"/>
    </source>
</evidence>
<comment type="similarity">
    <text evidence="1">Belongs to the ATP-dependent DNA ligase family.</text>
</comment>
<keyword evidence="7" id="KW-1185">Reference proteome</keyword>
<evidence type="ECO:0000259" key="5">
    <source>
        <dbReference type="PROSITE" id="PS50160"/>
    </source>
</evidence>
<dbReference type="CDD" id="cd07971">
    <property type="entry name" value="OBF_DNA_ligase_LigD"/>
    <property type="match status" value="1"/>
</dbReference>
<protein>
    <recommendedName>
        <fullName evidence="2">DNA ligase (ATP)</fullName>
        <ecNumber evidence="2">6.5.1.1</ecNumber>
    </recommendedName>
</protein>
<feature type="domain" description="ATP-dependent DNA ligase family profile" evidence="5">
    <location>
        <begin position="114"/>
        <end position="235"/>
    </location>
</feature>
<proteinExistence type="inferred from homology"/>
<dbReference type="EC" id="6.5.1.1" evidence="2"/>
<evidence type="ECO:0000256" key="1">
    <source>
        <dbReference type="ARBA" id="ARBA00007572"/>
    </source>
</evidence>
<accession>A0ABS4Q1U2</accession>
<dbReference type="GO" id="GO:0003910">
    <property type="term" value="F:DNA ligase (ATP) activity"/>
    <property type="evidence" value="ECO:0007669"/>
    <property type="project" value="UniProtKB-EC"/>
</dbReference>
<dbReference type="InterPro" id="IPR012310">
    <property type="entry name" value="DNA_ligase_ATP-dep_cent"/>
</dbReference>
<evidence type="ECO:0000256" key="3">
    <source>
        <dbReference type="ARBA" id="ARBA00022598"/>
    </source>
</evidence>
<keyword evidence="3 6" id="KW-0436">Ligase</keyword>
<dbReference type="Pfam" id="PF01068">
    <property type="entry name" value="DNA_ligase_A_M"/>
    <property type="match status" value="1"/>
</dbReference>
<dbReference type="InterPro" id="IPR012340">
    <property type="entry name" value="NA-bd_OB-fold"/>
</dbReference>
<dbReference type="SUPFAM" id="SSF56091">
    <property type="entry name" value="DNA ligase/mRNA capping enzyme, catalytic domain"/>
    <property type="match status" value="1"/>
</dbReference>
<dbReference type="InterPro" id="IPR012309">
    <property type="entry name" value="DNA_ligase_ATP-dep_C"/>
</dbReference>